<dbReference type="NCBIfam" id="TIGR01549">
    <property type="entry name" value="HAD-SF-IA-v1"/>
    <property type="match status" value="1"/>
</dbReference>
<dbReference type="PANTHER" id="PTHR43434">
    <property type="entry name" value="PHOSPHOGLYCOLATE PHOSPHATASE"/>
    <property type="match status" value="1"/>
</dbReference>
<dbReference type="InterPro" id="IPR041492">
    <property type="entry name" value="HAD_2"/>
</dbReference>
<gene>
    <name evidence="2" type="ORF">ACFQL7_02605</name>
</gene>
<evidence type="ECO:0000313" key="3">
    <source>
        <dbReference type="Proteomes" id="UP001596417"/>
    </source>
</evidence>
<evidence type="ECO:0000256" key="1">
    <source>
        <dbReference type="ARBA" id="ARBA00007958"/>
    </source>
</evidence>
<name>A0ABD5YIZ9_9EURY</name>
<dbReference type="InterPro" id="IPR036412">
    <property type="entry name" value="HAD-like_sf"/>
</dbReference>
<dbReference type="EMBL" id="JBHTAX010000001">
    <property type="protein sequence ID" value="MFC7188842.1"/>
    <property type="molecule type" value="Genomic_DNA"/>
</dbReference>
<dbReference type="SUPFAM" id="SSF56784">
    <property type="entry name" value="HAD-like"/>
    <property type="match status" value="1"/>
</dbReference>
<dbReference type="SFLD" id="SFLDG01129">
    <property type="entry name" value="C1.5:_HAD__Beta-PGM__Phosphata"/>
    <property type="match status" value="1"/>
</dbReference>
<protein>
    <submittedName>
        <fullName evidence="2">HAD family hydrolase</fullName>
        <ecNumber evidence="2">3.-.-.-</ecNumber>
    </submittedName>
</protein>
<keyword evidence="2" id="KW-0378">Hydrolase</keyword>
<dbReference type="Pfam" id="PF13419">
    <property type="entry name" value="HAD_2"/>
    <property type="match status" value="1"/>
</dbReference>
<comment type="caution">
    <text evidence="2">The sequence shown here is derived from an EMBL/GenBank/DDBJ whole genome shotgun (WGS) entry which is preliminary data.</text>
</comment>
<dbReference type="Gene3D" id="1.10.150.240">
    <property type="entry name" value="Putative phosphatase, domain 2"/>
    <property type="match status" value="1"/>
</dbReference>
<dbReference type="InterPro" id="IPR050155">
    <property type="entry name" value="HAD-like_hydrolase_sf"/>
</dbReference>
<accession>A0ABD5YIZ9</accession>
<dbReference type="InterPro" id="IPR023198">
    <property type="entry name" value="PGP-like_dom2"/>
</dbReference>
<evidence type="ECO:0000313" key="2">
    <source>
        <dbReference type="EMBL" id="MFC7188842.1"/>
    </source>
</evidence>
<dbReference type="AlphaFoldDB" id="A0ABD5YIZ9"/>
<proteinExistence type="inferred from homology"/>
<dbReference type="SFLD" id="SFLDS00003">
    <property type="entry name" value="Haloacid_Dehalogenase"/>
    <property type="match status" value="1"/>
</dbReference>
<reference evidence="2 3" key="1">
    <citation type="journal article" date="2019" name="Int. J. Syst. Evol. Microbiol.">
        <title>The Global Catalogue of Microorganisms (GCM) 10K type strain sequencing project: providing services to taxonomists for standard genome sequencing and annotation.</title>
        <authorList>
            <consortium name="The Broad Institute Genomics Platform"/>
            <consortium name="The Broad Institute Genome Sequencing Center for Infectious Disease"/>
            <person name="Wu L."/>
            <person name="Ma J."/>
        </authorList>
    </citation>
    <scope>NUCLEOTIDE SEQUENCE [LARGE SCALE GENOMIC DNA]</scope>
    <source>
        <strain evidence="2 3">RDMS1</strain>
    </source>
</reference>
<dbReference type="InterPro" id="IPR006439">
    <property type="entry name" value="HAD-SF_hydro_IA"/>
</dbReference>
<dbReference type="Gene3D" id="3.40.50.1000">
    <property type="entry name" value="HAD superfamily/HAD-like"/>
    <property type="match status" value="1"/>
</dbReference>
<dbReference type="GeneID" id="76198406"/>
<dbReference type="EC" id="3.-.-.-" evidence="2"/>
<dbReference type="GO" id="GO:0016787">
    <property type="term" value="F:hydrolase activity"/>
    <property type="evidence" value="ECO:0007669"/>
    <property type="project" value="UniProtKB-KW"/>
</dbReference>
<dbReference type="RefSeq" id="WP_264555257.1">
    <property type="nucleotide sequence ID" value="NZ_CP109979.1"/>
</dbReference>
<organism evidence="2 3">
    <name type="scientific">Halocatena marina</name>
    <dbReference type="NCBI Taxonomy" id="2934937"/>
    <lineage>
        <taxon>Archaea</taxon>
        <taxon>Methanobacteriati</taxon>
        <taxon>Methanobacteriota</taxon>
        <taxon>Stenosarchaea group</taxon>
        <taxon>Halobacteria</taxon>
        <taxon>Halobacteriales</taxon>
        <taxon>Natronomonadaceae</taxon>
        <taxon>Halocatena</taxon>
    </lineage>
</organism>
<dbReference type="PANTHER" id="PTHR43434:SF1">
    <property type="entry name" value="PHOSPHOGLYCOLATE PHOSPHATASE"/>
    <property type="match status" value="1"/>
</dbReference>
<keyword evidence="3" id="KW-1185">Reference proteome</keyword>
<sequence length="171" mass="18806">MTEYDAIVYDLDGTLVHLDVDWDEVAQDGATFLESKGVDADGVDLWAMLEMAAEIGERDAIEGIISEYECRGAEQSTRLPTADDLPQMVPVAVCSLNCEQACRLALEQHDIAEYVEVVIGRDTVPTEKPDPEPLLTAVQRLGVAPDRSLFIGDSERDELTAQRAGTAYRYV</sequence>
<dbReference type="Proteomes" id="UP001596417">
    <property type="component" value="Unassembled WGS sequence"/>
</dbReference>
<comment type="similarity">
    <text evidence="1">Belongs to the HAD-like hydrolase superfamily.</text>
</comment>
<dbReference type="InterPro" id="IPR023214">
    <property type="entry name" value="HAD_sf"/>
</dbReference>